<proteinExistence type="predicted"/>
<keyword evidence="1" id="KW-0812">Transmembrane</keyword>
<accession>A0ABR1IJS8</accession>
<comment type="caution">
    <text evidence="2">The sequence shown here is derived from an EMBL/GenBank/DDBJ whole genome shotgun (WGS) entry which is preliminary data.</text>
</comment>
<reference evidence="2 3" key="1">
    <citation type="submission" date="2024-01" db="EMBL/GenBank/DDBJ databases">
        <title>A draft genome for the cacao thread blight pathogen Marasmiellus scandens.</title>
        <authorList>
            <person name="Baruah I.K."/>
            <person name="Leung J."/>
            <person name="Bukari Y."/>
            <person name="Amoako-Attah I."/>
            <person name="Meinhardt L.W."/>
            <person name="Bailey B.A."/>
            <person name="Cohen S.P."/>
        </authorList>
    </citation>
    <scope>NUCLEOTIDE SEQUENCE [LARGE SCALE GENOMIC DNA]</scope>
    <source>
        <strain evidence="2 3">GH-19</strain>
    </source>
</reference>
<keyword evidence="1" id="KW-0472">Membrane</keyword>
<name>A0ABR1IJS8_9AGAR</name>
<sequence>MYFSILGTVAIGEPITATWIEPPTTVTKFGVGIPIDNDSNIVPSAIQTIEPAGARAGVITFPPVSATRFHLEGYFLNPTQTAPGPPLSTIGGSHDVFVVPPQSSDSNPNSTLILAIVFGTMLAFIVIALILFWVIRRRKKSKNTAGRSFGEIDPEIAYQNSNRKRFSERSWKASSIGPLDSISQIDRQMPYQQSYLVPPMTIISSEGTETKVSVPSRLKSDLNATTVVWEDHEPKYGFSTARLAIPNTMVSSG</sequence>
<feature type="transmembrane region" description="Helical" evidence="1">
    <location>
        <begin position="112"/>
        <end position="135"/>
    </location>
</feature>
<dbReference type="Proteomes" id="UP001498398">
    <property type="component" value="Unassembled WGS sequence"/>
</dbReference>
<dbReference type="EMBL" id="JBANRG010000121">
    <property type="protein sequence ID" value="KAK7434584.1"/>
    <property type="molecule type" value="Genomic_DNA"/>
</dbReference>
<gene>
    <name evidence="2" type="ORF">VKT23_020120</name>
</gene>
<dbReference type="CDD" id="cd12087">
    <property type="entry name" value="TM_EGFR-like"/>
    <property type="match status" value="1"/>
</dbReference>
<evidence type="ECO:0000313" key="3">
    <source>
        <dbReference type="Proteomes" id="UP001498398"/>
    </source>
</evidence>
<keyword evidence="1" id="KW-1133">Transmembrane helix</keyword>
<protein>
    <submittedName>
        <fullName evidence="2">Uncharacterized protein</fullName>
    </submittedName>
</protein>
<organism evidence="2 3">
    <name type="scientific">Marasmiellus scandens</name>
    <dbReference type="NCBI Taxonomy" id="2682957"/>
    <lineage>
        <taxon>Eukaryota</taxon>
        <taxon>Fungi</taxon>
        <taxon>Dikarya</taxon>
        <taxon>Basidiomycota</taxon>
        <taxon>Agaricomycotina</taxon>
        <taxon>Agaricomycetes</taxon>
        <taxon>Agaricomycetidae</taxon>
        <taxon>Agaricales</taxon>
        <taxon>Marasmiineae</taxon>
        <taxon>Omphalotaceae</taxon>
        <taxon>Marasmiellus</taxon>
    </lineage>
</organism>
<keyword evidence="3" id="KW-1185">Reference proteome</keyword>
<evidence type="ECO:0000313" key="2">
    <source>
        <dbReference type="EMBL" id="KAK7434584.1"/>
    </source>
</evidence>
<evidence type="ECO:0000256" key="1">
    <source>
        <dbReference type="SAM" id="Phobius"/>
    </source>
</evidence>